<organism evidence="1 2">
    <name type="scientific">Candidatus Kaiserbacteria bacterium RIFCSPHIGHO2_01_FULL_56_24</name>
    <dbReference type="NCBI Taxonomy" id="1798487"/>
    <lineage>
        <taxon>Bacteria</taxon>
        <taxon>Candidatus Kaiseribacteriota</taxon>
    </lineage>
</organism>
<dbReference type="InterPro" id="IPR016193">
    <property type="entry name" value="Cytidine_deaminase-like"/>
</dbReference>
<reference evidence="1 2" key="1">
    <citation type="journal article" date="2016" name="Nat. Commun.">
        <title>Thousands of microbial genomes shed light on interconnected biogeochemical processes in an aquifer system.</title>
        <authorList>
            <person name="Anantharaman K."/>
            <person name="Brown C.T."/>
            <person name="Hug L.A."/>
            <person name="Sharon I."/>
            <person name="Castelle C.J."/>
            <person name="Probst A.J."/>
            <person name="Thomas B.C."/>
            <person name="Singh A."/>
            <person name="Wilkins M.J."/>
            <person name="Karaoz U."/>
            <person name="Brodie E.L."/>
            <person name="Williams K.H."/>
            <person name="Hubbard S.S."/>
            <person name="Banfield J.F."/>
        </authorList>
    </citation>
    <scope>NUCLEOTIDE SEQUENCE [LARGE SCALE GENOMIC DNA]</scope>
</reference>
<dbReference type="EMBL" id="MFLA01000016">
    <property type="protein sequence ID" value="OGG59747.1"/>
    <property type="molecule type" value="Genomic_DNA"/>
</dbReference>
<dbReference type="Pfam" id="PF01808">
    <property type="entry name" value="AICARFT_IMPCHas"/>
    <property type="match status" value="1"/>
</dbReference>
<dbReference type="AlphaFoldDB" id="A0A1F6DEK6"/>
<gene>
    <name evidence="1" type="ORF">A2765_04125</name>
</gene>
<protein>
    <recommendedName>
        <fullName evidence="3">IMP cyclohydrolase</fullName>
    </recommendedName>
</protein>
<proteinExistence type="predicted"/>
<dbReference type="GO" id="GO:0006189">
    <property type="term" value="P:'de novo' IMP biosynthetic process"/>
    <property type="evidence" value="ECO:0007669"/>
    <property type="project" value="TreeGrafter"/>
</dbReference>
<evidence type="ECO:0008006" key="3">
    <source>
        <dbReference type="Google" id="ProtNLM"/>
    </source>
</evidence>
<dbReference type="PANTHER" id="PTHR11692">
    <property type="entry name" value="BIFUNCTIONAL PURINE BIOSYNTHESIS PROTEIN PURH"/>
    <property type="match status" value="1"/>
</dbReference>
<dbReference type="Gene3D" id="3.40.140.20">
    <property type="match status" value="2"/>
</dbReference>
<evidence type="ECO:0000313" key="2">
    <source>
        <dbReference type="Proteomes" id="UP000176377"/>
    </source>
</evidence>
<sequence length="349" mass="38060">MEEEREPVLLVSGKLMETCKAENAWQGPAAVYTTPGKDPLALSSFSRVEGSKLSHNNRRDMQGALQTMTHIAAGFQKNFGTVPYIAVGVKHSSPCSAGVSEVSSLDAIRKMIECRPETIFGGTVLTNFKIDGEDAIELAHHKYGDKRRVLDVIAGSEVTPCARKTLSRAKGRCRILVNKDVDGAGAARLDTAPLFKYARGEIQVQSNYTFVFDRKQSYVRCYGEFDLPAWKDLVLAWALGSTSPSNTITLVRDGMVIANAVAQHDRRIAAKLALLIAEDVGHSVDGVVAYSDSFFPVEDAPKVLIDAGVKTIFTMTGSIRDTEVISYMVNRGVRLVTMPEVFGRGFYGS</sequence>
<dbReference type="GO" id="GO:0003937">
    <property type="term" value="F:IMP cyclohydrolase activity"/>
    <property type="evidence" value="ECO:0007669"/>
    <property type="project" value="InterPro"/>
</dbReference>
<evidence type="ECO:0000313" key="1">
    <source>
        <dbReference type="EMBL" id="OGG59747.1"/>
    </source>
</evidence>
<dbReference type="InterPro" id="IPR002695">
    <property type="entry name" value="PurH-like"/>
</dbReference>
<dbReference type="SMART" id="SM00798">
    <property type="entry name" value="AICARFT_IMPCHas"/>
    <property type="match status" value="1"/>
</dbReference>
<dbReference type="GO" id="GO:0005829">
    <property type="term" value="C:cytosol"/>
    <property type="evidence" value="ECO:0007669"/>
    <property type="project" value="TreeGrafter"/>
</dbReference>
<dbReference type="GO" id="GO:0004643">
    <property type="term" value="F:phosphoribosylaminoimidazolecarboxamide formyltransferase activity"/>
    <property type="evidence" value="ECO:0007669"/>
    <property type="project" value="InterPro"/>
</dbReference>
<dbReference type="PANTHER" id="PTHR11692:SF0">
    <property type="entry name" value="BIFUNCTIONAL PURINE BIOSYNTHESIS PROTEIN ATIC"/>
    <property type="match status" value="1"/>
</dbReference>
<dbReference type="SUPFAM" id="SSF53927">
    <property type="entry name" value="Cytidine deaminase-like"/>
    <property type="match status" value="1"/>
</dbReference>
<comment type="caution">
    <text evidence="1">The sequence shown here is derived from an EMBL/GenBank/DDBJ whole genome shotgun (WGS) entry which is preliminary data.</text>
</comment>
<name>A0A1F6DEK6_9BACT</name>
<dbReference type="Proteomes" id="UP000176377">
    <property type="component" value="Unassembled WGS sequence"/>
</dbReference>
<accession>A0A1F6DEK6</accession>
<dbReference type="InterPro" id="IPR024051">
    <property type="entry name" value="AICAR_Tfase_dup_dom_sf"/>
</dbReference>